<evidence type="ECO:0000313" key="2">
    <source>
        <dbReference type="Proteomes" id="UP001595998"/>
    </source>
</evidence>
<dbReference type="RefSeq" id="WP_380037522.1">
    <property type="nucleotide sequence ID" value="NZ_JBHSEH010000005.1"/>
</dbReference>
<proteinExistence type="predicted"/>
<gene>
    <name evidence="1" type="ORF">ACFOZ9_06135</name>
</gene>
<dbReference type="EMBL" id="JBHSEH010000005">
    <property type="protein sequence ID" value="MFC4425785.1"/>
    <property type="molecule type" value="Genomic_DNA"/>
</dbReference>
<reference evidence="2" key="1">
    <citation type="journal article" date="2019" name="Int. J. Syst. Evol. Microbiol.">
        <title>The Global Catalogue of Microorganisms (GCM) 10K type strain sequencing project: providing services to taxonomists for standard genome sequencing and annotation.</title>
        <authorList>
            <consortium name="The Broad Institute Genomics Platform"/>
            <consortium name="The Broad Institute Genome Sequencing Center for Infectious Disease"/>
            <person name="Wu L."/>
            <person name="Ma J."/>
        </authorList>
    </citation>
    <scope>NUCLEOTIDE SEQUENCE [LARGE SCALE GENOMIC DNA]</scope>
    <source>
        <strain evidence="2">CCUG 56029</strain>
    </source>
</reference>
<keyword evidence="2" id="KW-1185">Reference proteome</keyword>
<organism evidence="1 2">
    <name type="scientific">Deinococcus navajonensis</name>
    <dbReference type="NCBI Taxonomy" id="309884"/>
    <lineage>
        <taxon>Bacteria</taxon>
        <taxon>Thermotogati</taxon>
        <taxon>Deinococcota</taxon>
        <taxon>Deinococci</taxon>
        <taxon>Deinococcales</taxon>
        <taxon>Deinococcaceae</taxon>
        <taxon>Deinococcus</taxon>
    </lineage>
</organism>
<sequence length="141" mass="15341">MRRPHWALLGASLLLLLTGGGLWQVREARWRGPLYCVQTPGQVWGAAPVPRGATPVCPASQTVRTEVRRGETRIEQYELPGWQPTPVLKALQANGYAVVSRIPDDGIQEAAVLSRGAERLTYVADRMNGNTLVSLSTRGGP</sequence>
<name>A0ABV8XK16_9DEIO</name>
<evidence type="ECO:0000313" key="1">
    <source>
        <dbReference type="EMBL" id="MFC4425785.1"/>
    </source>
</evidence>
<protein>
    <submittedName>
        <fullName evidence="1">Uncharacterized protein</fullName>
    </submittedName>
</protein>
<accession>A0ABV8XK16</accession>
<comment type="caution">
    <text evidence="1">The sequence shown here is derived from an EMBL/GenBank/DDBJ whole genome shotgun (WGS) entry which is preliminary data.</text>
</comment>
<dbReference type="Proteomes" id="UP001595998">
    <property type="component" value="Unassembled WGS sequence"/>
</dbReference>